<organism evidence="1 2">
    <name type="scientific">Caerostris darwini</name>
    <dbReference type="NCBI Taxonomy" id="1538125"/>
    <lineage>
        <taxon>Eukaryota</taxon>
        <taxon>Metazoa</taxon>
        <taxon>Ecdysozoa</taxon>
        <taxon>Arthropoda</taxon>
        <taxon>Chelicerata</taxon>
        <taxon>Arachnida</taxon>
        <taxon>Araneae</taxon>
        <taxon>Araneomorphae</taxon>
        <taxon>Entelegynae</taxon>
        <taxon>Araneoidea</taxon>
        <taxon>Araneidae</taxon>
        <taxon>Caerostris</taxon>
    </lineage>
</organism>
<keyword evidence="2" id="KW-1185">Reference proteome</keyword>
<protein>
    <submittedName>
        <fullName evidence="1">Uncharacterized protein</fullName>
    </submittedName>
</protein>
<dbReference type="EMBL" id="BPLQ01014670">
    <property type="protein sequence ID" value="GIY81897.1"/>
    <property type="molecule type" value="Genomic_DNA"/>
</dbReference>
<name>A0AAV4WGH5_9ARAC</name>
<proteinExistence type="predicted"/>
<reference evidence="1 2" key="1">
    <citation type="submission" date="2021-06" db="EMBL/GenBank/DDBJ databases">
        <title>Caerostris darwini draft genome.</title>
        <authorList>
            <person name="Kono N."/>
            <person name="Arakawa K."/>
        </authorList>
    </citation>
    <scope>NUCLEOTIDE SEQUENCE [LARGE SCALE GENOMIC DNA]</scope>
</reference>
<dbReference type="AlphaFoldDB" id="A0AAV4WGH5"/>
<sequence>MSIGLGLFSMPDARADIVSSASIYMGVFIDMNGGFPPCILPCGKTDSTVRLPLEVDMFGHAQLCDIIAQCGNVDKNGCRTIHLNFPTACELRFSEQPLVTCVFLIASVSALRLEKSLLRPISRCVGGARGGGMPLT</sequence>
<evidence type="ECO:0000313" key="1">
    <source>
        <dbReference type="EMBL" id="GIY81897.1"/>
    </source>
</evidence>
<gene>
    <name evidence="1" type="ORF">CDAR_43281</name>
</gene>
<comment type="caution">
    <text evidence="1">The sequence shown here is derived from an EMBL/GenBank/DDBJ whole genome shotgun (WGS) entry which is preliminary data.</text>
</comment>
<evidence type="ECO:0000313" key="2">
    <source>
        <dbReference type="Proteomes" id="UP001054837"/>
    </source>
</evidence>
<accession>A0AAV4WGH5</accession>
<dbReference type="Proteomes" id="UP001054837">
    <property type="component" value="Unassembled WGS sequence"/>
</dbReference>